<gene>
    <name evidence="6" type="ORF">E1293_13695</name>
</gene>
<keyword evidence="3" id="KW-0547">Nucleotide-binding</keyword>
<dbReference type="CDD" id="cd03220">
    <property type="entry name" value="ABC_KpsT_Wzt"/>
    <property type="match status" value="1"/>
</dbReference>
<feature type="domain" description="ABC transporter" evidence="5">
    <location>
        <begin position="75"/>
        <end position="293"/>
    </location>
</feature>
<dbReference type="InterPro" id="IPR003593">
    <property type="entry name" value="AAA+_ATPase"/>
</dbReference>
<dbReference type="AlphaFoldDB" id="A0A4R5BF98"/>
<evidence type="ECO:0000259" key="5">
    <source>
        <dbReference type="PROSITE" id="PS50893"/>
    </source>
</evidence>
<dbReference type="PROSITE" id="PS50893">
    <property type="entry name" value="ABC_TRANSPORTER_2"/>
    <property type="match status" value="1"/>
</dbReference>
<evidence type="ECO:0000313" key="6">
    <source>
        <dbReference type="EMBL" id="TDD84069.1"/>
    </source>
</evidence>
<keyword evidence="7" id="KW-1185">Reference proteome</keyword>
<protein>
    <submittedName>
        <fullName evidence="6">ABC transporter ATP-binding protein</fullName>
    </submittedName>
</protein>
<comment type="similarity">
    <text evidence="1">Belongs to the ABC transporter superfamily.</text>
</comment>
<evidence type="ECO:0000256" key="1">
    <source>
        <dbReference type="ARBA" id="ARBA00005417"/>
    </source>
</evidence>
<dbReference type="Pfam" id="PF00005">
    <property type="entry name" value="ABC_tran"/>
    <property type="match status" value="1"/>
</dbReference>
<evidence type="ECO:0000256" key="2">
    <source>
        <dbReference type="ARBA" id="ARBA00022448"/>
    </source>
</evidence>
<dbReference type="InterPro" id="IPR027417">
    <property type="entry name" value="P-loop_NTPase"/>
</dbReference>
<dbReference type="GO" id="GO:0016887">
    <property type="term" value="F:ATP hydrolysis activity"/>
    <property type="evidence" value="ECO:0007669"/>
    <property type="project" value="InterPro"/>
</dbReference>
<dbReference type="GO" id="GO:0016020">
    <property type="term" value="C:membrane"/>
    <property type="evidence" value="ECO:0007669"/>
    <property type="project" value="InterPro"/>
</dbReference>
<keyword evidence="2" id="KW-0813">Transport</keyword>
<dbReference type="OrthoDB" id="9778870at2"/>
<dbReference type="InterPro" id="IPR003439">
    <property type="entry name" value="ABC_transporter-like_ATP-bd"/>
</dbReference>
<evidence type="ECO:0000256" key="3">
    <source>
        <dbReference type="ARBA" id="ARBA00022741"/>
    </source>
</evidence>
<dbReference type="Gene3D" id="3.40.50.300">
    <property type="entry name" value="P-loop containing nucleotide triphosphate hydrolases"/>
    <property type="match status" value="1"/>
</dbReference>
<dbReference type="InterPro" id="IPR015860">
    <property type="entry name" value="ABC_transpr_TagH-like"/>
</dbReference>
<dbReference type="GO" id="GO:0005524">
    <property type="term" value="F:ATP binding"/>
    <property type="evidence" value="ECO:0007669"/>
    <property type="project" value="UniProtKB-KW"/>
</dbReference>
<dbReference type="InterPro" id="IPR050683">
    <property type="entry name" value="Bact_Polysacc_Export_ATP-bd"/>
</dbReference>
<dbReference type="PANTHER" id="PTHR46743:SF2">
    <property type="entry name" value="TEICHOIC ACIDS EXPORT ATP-BINDING PROTEIN TAGH"/>
    <property type="match status" value="1"/>
</dbReference>
<reference evidence="6 7" key="1">
    <citation type="submission" date="2019-03" db="EMBL/GenBank/DDBJ databases">
        <title>Draft genome sequences of novel Actinobacteria.</title>
        <authorList>
            <person name="Sahin N."/>
            <person name="Ay H."/>
            <person name="Saygin H."/>
        </authorList>
    </citation>
    <scope>NUCLEOTIDE SEQUENCE [LARGE SCALE GENOMIC DNA]</scope>
    <source>
        <strain evidence="6 7">DSM 45941</strain>
    </source>
</reference>
<dbReference type="GO" id="GO:0140359">
    <property type="term" value="F:ABC-type transporter activity"/>
    <property type="evidence" value="ECO:0007669"/>
    <property type="project" value="InterPro"/>
</dbReference>
<evidence type="ECO:0000313" key="7">
    <source>
        <dbReference type="Proteomes" id="UP000295578"/>
    </source>
</evidence>
<dbReference type="SMART" id="SM00382">
    <property type="entry name" value="AAA"/>
    <property type="match status" value="1"/>
</dbReference>
<dbReference type="EMBL" id="SMKY01000048">
    <property type="protein sequence ID" value="TDD84069.1"/>
    <property type="molecule type" value="Genomic_DNA"/>
</dbReference>
<comment type="caution">
    <text evidence="6">The sequence shown here is derived from an EMBL/GenBank/DDBJ whole genome shotgun (WGS) entry which is preliminary data.</text>
</comment>
<name>A0A4R5BF98_9ACTN</name>
<evidence type="ECO:0000256" key="4">
    <source>
        <dbReference type="ARBA" id="ARBA00022840"/>
    </source>
</evidence>
<organism evidence="6 7">
    <name type="scientific">Actinomadura darangshiensis</name>
    <dbReference type="NCBI Taxonomy" id="705336"/>
    <lineage>
        <taxon>Bacteria</taxon>
        <taxon>Bacillati</taxon>
        <taxon>Actinomycetota</taxon>
        <taxon>Actinomycetes</taxon>
        <taxon>Streptosporangiales</taxon>
        <taxon>Thermomonosporaceae</taxon>
        <taxon>Actinomadura</taxon>
    </lineage>
</organism>
<proteinExistence type="inferred from homology"/>
<dbReference type="PANTHER" id="PTHR46743">
    <property type="entry name" value="TEICHOIC ACIDS EXPORT ATP-BINDING PROTEIN TAGH"/>
    <property type="match status" value="1"/>
</dbReference>
<dbReference type="Proteomes" id="UP000295578">
    <property type="component" value="Unassembled WGS sequence"/>
</dbReference>
<sequence length="296" mass="32058">MRPRSCGCTPSCGPWWRWSADSCTSTVPRSDTAVADTKVRGTLDIDPTREPIVVVDDLHIVYRVYGAGGKGNAASAFSRVLRRQHRPSMTEVHAIKGLSFVAYRGEAVGIIGTNGSGKSTLLKAIAGLLPPHRGGVYTDGQPSLLGVNAALMKDLTGERNIVLGCLAMGMSPSETKSKYKEIVDFAGLKEGFIQYPMRTYSSGMGARLRFAIAAAKTHDVLLIDEALATGDAKFRNKSKRRIDELRKDAGAVFLVAHQLDTVKEMCDRVIWIDEGRMHMDGDPAEVIAAYTEATGK</sequence>
<keyword evidence="4 6" id="KW-0067">ATP-binding</keyword>
<accession>A0A4R5BF98</accession>
<dbReference type="SUPFAM" id="SSF52540">
    <property type="entry name" value="P-loop containing nucleoside triphosphate hydrolases"/>
    <property type="match status" value="1"/>
</dbReference>